<feature type="compositionally biased region" description="Polar residues" evidence="1">
    <location>
        <begin position="222"/>
        <end position="260"/>
    </location>
</feature>
<evidence type="ECO:0000256" key="1">
    <source>
        <dbReference type="SAM" id="MobiDB-lite"/>
    </source>
</evidence>
<evidence type="ECO:0000313" key="4">
    <source>
        <dbReference type="Proteomes" id="UP000478008"/>
    </source>
</evidence>
<feature type="compositionally biased region" description="Pro residues" evidence="1">
    <location>
        <begin position="546"/>
        <end position="556"/>
    </location>
</feature>
<gene>
    <name evidence="3" type="ORF">DEBR0S5_06898G</name>
</gene>
<feature type="compositionally biased region" description="Low complexity" evidence="1">
    <location>
        <begin position="369"/>
        <end position="378"/>
    </location>
</feature>
<protein>
    <submittedName>
        <fullName evidence="3">DEBR0S5_06898g1_1</fullName>
    </submittedName>
</protein>
<proteinExistence type="predicted"/>
<feature type="region of interest" description="Disordered" evidence="1">
    <location>
        <begin position="1"/>
        <end position="107"/>
    </location>
</feature>
<feature type="compositionally biased region" description="Pro residues" evidence="1">
    <location>
        <begin position="1"/>
        <end position="15"/>
    </location>
</feature>
<feature type="compositionally biased region" description="Polar residues" evidence="1">
    <location>
        <begin position="490"/>
        <end position="509"/>
    </location>
</feature>
<dbReference type="Pfam" id="PF02205">
    <property type="entry name" value="WH2"/>
    <property type="match status" value="1"/>
</dbReference>
<feature type="compositionally biased region" description="Polar residues" evidence="1">
    <location>
        <begin position="128"/>
        <end position="138"/>
    </location>
</feature>
<organism evidence="3 4">
    <name type="scientific">Dekkera bruxellensis</name>
    <name type="common">Brettanomyces custersii</name>
    <dbReference type="NCBI Taxonomy" id="5007"/>
    <lineage>
        <taxon>Eukaryota</taxon>
        <taxon>Fungi</taxon>
        <taxon>Dikarya</taxon>
        <taxon>Ascomycota</taxon>
        <taxon>Saccharomycotina</taxon>
        <taxon>Pichiomycetes</taxon>
        <taxon>Pichiales</taxon>
        <taxon>Pichiaceae</taxon>
        <taxon>Brettanomyces</taxon>
    </lineage>
</organism>
<feature type="compositionally biased region" description="Pro residues" evidence="1">
    <location>
        <begin position="324"/>
        <end position="334"/>
    </location>
</feature>
<feature type="compositionally biased region" description="Pro residues" evidence="1">
    <location>
        <begin position="263"/>
        <end position="302"/>
    </location>
</feature>
<evidence type="ECO:0000259" key="2">
    <source>
        <dbReference type="PROSITE" id="PS51082"/>
    </source>
</evidence>
<feature type="compositionally biased region" description="Polar residues" evidence="1">
    <location>
        <begin position="67"/>
        <end position="81"/>
    </location>
</feature>
<dbReference type="EMBL" id="CABFWN010000005">
    <property type="protein sequence ID" value="VUG19598.1"/>
    <property type="molecule type" value="Genomic_DNA"/>
</dbReference>
<feature type="region of interest" description="Disordered" evidence="1">
    <location>
        <begin position="125"/>
        <end position="440"/>
    </location>
</feature>
<dbReference type="PROSITE" id="PS51082">
    <property type="entry name" value="WH2"/>
    <property type="match status" value="1"/>
</dbReference>
<dbReference type="GO" id="GO:0003779">
    <property type="term" value="F:actin binding"/>
    <property type="evidence" value="ECO:0007669"/>
    <property type="project" value="InterPro"/>
</dbReference>
<feature type="compositionally biased region" description="Polar residues" evidence="1">
    <location>
        <begin position="91"/>
        <end position="103"/>
    </location>
</feature>
<dbReference type="Proteomes" id="UP000478008">
    <property type="component" value="Unassembled WGS sequence"/>
</dbReference>
<dbReference type="SMART" id="SM00246">
    <property type="entry name" value="WH2"/>
    <property type="match status" value="2"/>
</dbReference>
<reference evidence="3 4" key="1">
    <citation type="submission" date="2019-07" db="EMBL/GenBank/DDBJ databases">
        <authorList>
            <person name="Friedrich A."/>
            <person name="Schacherer J."/>
        </authorList>
    </citation>
    <scope>NUCLEOTIDE SEQUENCE [LARGE SCALE GENOMIC DNA]</scope>
</reference>
<dbReference type="AlphaFoldDB" id="A0A7D9CZK0"/>
<feature type="compositionally biased region" description="Polar residues" evidence="1">
    <location>
        <begin position="337"/>
        <end position="349"/>
    </location>
</feature>
<evidence type="ECO:0000313" key="3">
    <source>
        <dbReference type="EMBL" id="VUG19598.1"/>
    </source>
</evidence>
<feature type="domain" description="WH2" evidence="2">
    <location>
        <begin position="34"/>
        <end position="51"/>
    </location>
</feature>
<feature type="compositionally biased region" description="Pro residues" evidence="1">
    <location>
        <begin position="607"/>
        <end position="617"/>
    </location>
</feature>
<feature type="compositionally biased region" description="Low complexity" evidence="1">
    <location>
        <begin position="638"/>
        <end position="661"/>
    </location>
</feature>
<dbReference type="InterPro" id="IPR003124">
    <property type="entry name" value="WH2_dom"/>
</dbReference>
<name>A0A7D9CZK0_DEKBR</name>
<feature type="region of interest" description="Disordered" evidence="1">
    <location>
        <begin position="453"/>
        <end position="698"/>
    </location>
</feature>
<feature type="compositionally biased region" description="Pro residues" evidence="1">
    <location>
        <begin position="393"/>
        <end position="407"/>
    </location>
</feature>
<feature type="compositionally biased region" description="Low complexity" evidence="1">
    <location>
        <begin position="581"/>
        <end position="606"/>
    </location>
</feature>
<accession>A0A7D9CZK0</accession>
<feature type="compositionally biased region" description="Low complexity" evidence="1">
    <location>
        <begin position="618"/>
        <end position="629"/>
    </location>
</feature>
<sequence length="797" mass="81390">MAGPPAPPPPPPPPAGGMAAAQPTSQALPKITPDRNALLSSIRKGTRLKKAVTNDRSGPITGGGGVISSNTALRSNASSHPSAPKVPTFAPQANHNSSASSQVAPADNSVGSQLAGILAGGMPKLKHISQTPNASSKVYSAPKVPSLRPQKKLHNASPVANAGVSKFSVPSVPSVPAPPINRPAMPSHLPSHGNNAMPIPGMPTHRPPTIRKAFDSKGTAGETASRNSNKPAFRNSGETAFRNSSEPRFRNSKGSSSTSFNAPPIPGSAPPIPSNAPPIPSNAPPIPSNAPPVPGNAPPIPGSAPSLPKQPGMVSGQKTTTNAPPLPRNAPPVPQASSAIVRQKQTGASHKTEKVSSIPSAPPAPPLPATLAPHAPSSSPAPPLPSSAVPHTPSAPPLPASSAPPAPHLSSSKNTPLPSSNKHRTKPVQLPASSSPGALPFLADINKLRDESHVVGSEDVAKISAKRSSAPDAVPGTASNRAPNPRAPNSRASNAQRTPNAQSTASSAQPKEPANPFLAAIMNRQEQISHKASKPAGVSASTIPHVPAPSGPPPLPHTSSRRSYEETASERLGNTAAERNTAIAPTLPSAAIPSSLPSAITSSSSHLPPPSAPPPAFPESAPSIPTVAPSAPPPPAPINRSRASSLANQRSRSSSSTAASMRSKKAPPPPPPGVAPSISSTQLYAETPEDRLEQHPKHKVFGFGVKHTFKTDDSRINSQQNVGSDLRKIDVSAYTISGSGGTGSAGHVSGEKIQIDDSRFAFNGKNNLPKPRRFSGKVKLYPSGRGSSVPLDLALFR</sequence>
<keyword evidence="4" id="KW-1185">Reference proteome</keyword>